<dbReference type="Proteomes" id="UP000291084">
    <property type="component" value="Chromosome 9"/>
</dbReference>
<organism evidence="1 2">
    <name type="scientific">Vigna angularis var. angularis</name>
    <dbReference type="NCBI Taxonomy" id="157739"/>
    <lineage>
        <taxon>Eukaryota</taxon>
        <taxon>Viridiplantae</taxon>
        <taxon>Streptophyta</taxon>
        <taxon>Embryophyta</taxon>
        <taxon>Tracheophyta</taxon>
        <taxon>Spermatophyta</taxon>
        <taxon>Magnoliopsida</taxon>
        <taxon>eudicotyledons</taxon>
        <taxon>Gunneridae</taxon>
        <taxon>Pentapetalae</taxon>
        <taxon>rosids</taxon>
        <taxon>fabids</taxon>
        <taxon>Fabales</taxon>
        <taxon>Fabaceae</taxon>
        <taxon>Papilionoideae</taxon>
        <taxon>50 kb inversion clade</taxon>
        <taxon>NPAAA clade</taxon>
        <taxon>indigoferoid/millettioid clade</taxon>
        <taxon>Phaseoleae</taxon>
        <taxon>Vigna</taxon>
    </lineage>
</organism>
<name>A0A0S3SXW0_PHAAN</name>
<protein>
    <submittedName>
        <fullName evidence="1">Uncharacterized protein</fullName>
    </submittedName>
</protein>
<gene>
    <name evidence="1" type="primary">Vigan.09G124200</name>
    <name evidence="1" type="ORF">VIGAN_09124200</name>
</gene>
<accession>A0A0S3SXW0</accession>
<proteinExistence type="predicted"/>
<sequence>MALGDDAQHHSSSILDALLCEERDTFDEDFDANVAECEINDDDPSGRKLQPFPLALLQNDLFWEDEELVVVPKLCEQMHDVVIVIMMLSRMCMWNDWMSLCVRF</sequence>
<evidence type="ECO:0000313" key="2">
    <source>
        <dbReference type="Proteomes" id="UP000291084"/>
    </source>
</evidence>
<keyword evidence="2" id="KW-1185">Reference proteome</keyword>
<reference evidence="1 2" key="1">
    <citation type="journal article" date="2015" name="Sci. Rep.">
        <title>The power of single molecule real-time sequencing technology in the de novo assembly of a eukaryotic genome.</title>
        <authorList>
            <person name="Sakai H."/>
            <person name="Naito K."/>
            <person name="Ogiso-Tanaka E."/>
            <person name="Takahashi Y."/>
            <person name="Iseki K."/>
            <person name="Muto C."/>
            <person name="Satou K."/>
            <person name="Teruya K."/>
            <person name="Shiroma A."/>
            <person name="Shimoji M."/>
            <person name="Hirano T."/>
            <person name="Itoh T."/>
            <person name="Kaga A."/>
            <person name="Tomooka N."/>
        </authorList>
    </citation>
    <scope>NUCLEOTIDE SEQUENCE [LARGE SCALE GENOMIC DNA]</scope>
    <source>
        <strain evidence="2">cv. Shumari</strain>
    </source>
</reference>
<dbReference type="EMBL" id="AP015042">
    <property type="protein sequence ID" value="BAT97716.1"/>
    <property type="molecule type" value="Genomic_DNA"/>
</dbReference>
<evidence type="ECO:0000313" key="1">
    <source>
        <dbReference type="EMBL" id="BAT97716.1"/>
    </source>
</evidence>
<dbReference type="AlphaFoldDB" id="A0A0S3SXW0"/>